<sequence length="125" mass="13311">MITVNTNTLGAQPGQSAPNMADLIAGRFGLFHAKEAPICDNLDNAIIGYMTITPDTKGNPQSGDFAYGQVQSIDSLGAGDDGKKVIPPVGGAKEWITQILLMADGSLYSRARVNANGFQPFIKRW</sequence>
<dbReference type="AlphaFoldDB" id="A0A403T0Y8"/>
<evidence type="ECO:0000313" key="1">
    <source>
        <dbReference type="EMBL" id="MMS77489.1"/>
    </source>
</evidence>
<dbReference type="EMBL" id="RWAH01000011">
    <property type="protein sequence ID" value="MMS77489.1"/>
    <property type="molecule type" value="Genomic_DNA"/>
</dbReference>
<accession>A0A403T0Y8</accession>
<name>A0A403T0Y8_SALER</name>
<dbReference type="Proteomes" id="UP000839526">
    <property type="component" value="Unassembled WGS sequence"/>
</dbReference>
<comment type="caution">
    <text evidence="1">The sequence shown here is derived from an EMBL/GenBank/DDBJ whole genome shotgun (WGS) entry which is preliminary data.</text>
</comment>
<gene>
    <name evidence="1" type="ORF">D9O31_13195</name>
</gene>
<reference evidence="1" key="1">
    <citation type="submission" date="2018-10" db="EMBL/GenBank/DDBJ databases">
        <authorList>
            <consortium name="PulseNet: The National Subtyping Network for Foodborne Disease Surveillance"/>
            <person name="Tarr C.L."/>
            <person name="Trees E."/>
            <person name="Katz L.S."/>
            <person name="Carleton-Romer H.A."/>
            <person name="Stroika S."/>
            <person name="Kucerova Z."/>
            <person name="Roache K.F."/>
            <person name="Sabol A.L."/>
            <person name="Besser J."/>
            <person name="Gerner-Smidt P."/>
        </authorList>
    </citation>
    <scope>NUCLEOTIDE SEQUENCE [LARGE SCALE GENOMIC DNA]</scope>
    <source>
        <strain evidence="1">PNUSAS052121</strain>
    </source>
</reference>
<organism evidence="1">
    <name type="scientific">Salmonella enterica</name>
    <name type="common">Salmonella choleraesuis</name>
    <dbReference type="NCBI Taxonomy" id="28901"/>
    <lineage>
        <taxon>Bacteria</taxon>
        <taxon>Pseudomonadati</taxon>
        <taxon>Pseudomonadota</taxon>
        <taxon>Gammaproteobacteria</taxon>
        <taxon>Enterobacterales</taxon>
        <taxon>Enterobacteriaceae</taxon>
        <taxon>Salmonella</taxon>
    </lineage>
</organism>
<protein>
    <submittedName>
        <fullName evidence="1">Uncharacterized protein</fullName>
    </submittedName>
</protein>
<proteinExistence type="predicted"/>